<protein>
    <recommendedName>
        <fullName evidence="3">Glycosyltransferase</fullName>
    </recommendedName>
</protein>
<dbReference type="Pfam" id="PF09837">
    <property type="entry name" value="DUF2064"/>
    <property type="match status" value="1"/>
</dbReference>
<dbReference type="InterPro" id="IPR018641">
    <property type="entry name" value="Trfase_1_rSAM/seldom-assoc"/>
</dbReference>
<name>A0A1I1U5L6_9GAMM</name>
<dbReference type="NCBIfam" id="TIGR04282">
    <property type="entry name" value="glyco_like_cofC"/>
    <property type="match status" value="1"/>
</dbReference>
<dbReference type="RefSeq" id="WP_093428676.1">
    <property type="nucleotide sequence ID" value="NZ_FOMJ01000007.1"/>
</dbReference>
<dbReference type="SUPFAM" id="SSF53448">
    <property type="entry name" value="Nucleotide-diphospho-sugar transferases"/>
    <property type="match status" value="1"/>
</dbReference>
<dbReference type="OrthoDB" id="9798250at2"/>
<proteinExistence type="predicted"/>
<evidence type="ECO:0000313" key="2">
    <source>
        <dbReference type="Proteomes" id="UP000198611"/>
    </source>
</evidence>
<gene>
    <name evidence="1" type="ORF">SAMN05660831_02038</name>
</gene>
<dbReference type="EMBL" id="FOMJ01000007">
    <property type="protein sequence ID" value="SFD66069.1"/>
    <property type="molecule type" value="Genomic_DNA"/>
</dbReference>
<dbReference type="STRING" id="1123397.SAMN05660831_02038"/>
<organism evidence="1 2">
    <name type="scientific">Thiohalospira halophila DSM 15071</name>
    <dbReference type="NCBI Taxonomy" id="1123397"/>
    <lineage>
        <taxon>Bacteria</taxon>
        <taxon>Pseudomonadati</taxon>
        <taxon>Pseudomonadota</taxon>
        <taxon>Gammaproteobacteria</taxon>
        <taxon>Thiohalospirales</taxon>
        <taxon>Thiohalospiraceae</taxon>
        <taxon>Thiohalospira</taxon>
    </lineage>
</organism>
<evidence type="ECO:0008006" key="3">
    <source>
        <dbReference type="Google" id="ProtNLM"/>
    </source>
</evidence>
<sequence length="211" mass="21757">MTGPRLQLFARAPVAGAAKTRLIPALGAAGAAHVHHRLLQRTLEVAERAAARIPGLEAELWCHPDIDHPVFRAAEARGFRLRQQAGNDLGERMAGALESALEEGAPAAVLVGSDCPGLTAEPVAAAFAEMAAGADAVLGPAVDGGYYLVGLRRPARALFTGIPWGGPEVAAATRARAAAAGLRLAEVATLQDLDTPADLAAFPELITTEEP</sequence>
<dbReference type="Gene3D" id="3.90.550.10">
    <property type="entry name" value="Spore Coat Polysaccharide Biosynthesis Protein SpsA, Chain A"/>
    <property type="match status" value="1"/>
</dbReference>
<dbReference type="Proteomes" id="UP000198611">
    <property type="component" value="Unassembled WGS sequence"/>
</dbReference>
<dbReference type="PANTHER" id="PTHR36529:SF1">
    <property type="entry name" value="GLYCOSYLTRANSFERASE"/>
    <property type="match status" value="1"/>
</dbReference>
<reference evidence="1 2" key="1">
    <citation type="submission" date="2016-10" db="EMBL/GenBank/DDBJ databases">
        <authorList>
            <person name="de Groot N.N."/>
        </authorList>
    </citation>
    <scope>NUCLEOTIDE SEQUENCE [LARGE SCALE GENOMIC DNA]</scope>
    <source>
        <strain evidence="1 2">HL3</strain>
    </source>
</reference>
<dbReference type="PANTHER" id="PTHR36529">
    <property type="entry name" value="SLL1095 PROTEIN"/>
    <property type="match status" value="1"/>
</dbReference>
<keyword evidence="2" id="KW-1185">Reference proteome</keyword>
<dbReference type="InterPro" id="IPR029044">
    <property type="entry name" value="Nucleotide-diphossugar_trans"/>
</dbReference>
<evidence type="ECO:0000313" key="1">
    <source>
        <dbReference type="EMBL" id="SFD66069.1"/>
    </source>
</evidence>
<accession>A0A1I1U5L6</accession>
<dbReference type="AlphaFoldDB" id="A0A1I1U5L6"/>